<proteinExistence type="predicted"/>
<organism evidence="1 2">
    <name type="scientific">Pseudomonas fluorescens</name>
    <dbReference type="NCBI Taxonomy" id="294"/>
    <lineage>
        <taxon>Bacteria</taxon>
        <taxon>Pseudomonadati</taxon>
        <taxon>Pseudomonadota</taxon>
        <taxon>Gammaproteobacteria</taxon>
        <taxon>Pseudomonadales</taxon>
        <taxon>Pseudomonadaceae</taxon>
        <taxon>Pseudomonas</taxon>
    </lineage>
</organism>
<comment type="caution">
    <text evidence="1">The sequence shown here is derived from an EMBL/GenBank/DDBJ whole genome shotgun (WGS) entry which is preliminary data.</text>
</comment>
<dbReference type="EMBL" id="LCYC01000041">
    <property type="protein sequence ID" value="KWV74008.1"/>
    <property type="molecule type" value="Genomic_DNA"/>
</dbReference>
<evidence type="ECO:0000313" key="2">
    <source>
        <dbReference type="Proteomes" id="UP000063434"/>
    </source>
</evidence>
<reference evidence="1 2" key="1">
    <citation type="submission" date="2015-05" db="EMBL/GenBank/DDBJ databases">
        <title>A genomic and transcriptomic approach to investigate the blue pigment phenotype in Pseudomonas fluorescens.</title>
        <authorList>
            <person name="Andreani N.A."/>
            <person name="Cardazzo B."/>
        </authorList>
    </citation>
    <scope>NUCLEOTIDE SEQUENCE [LARGE SCALE GENOMIC DNA]</scope>
    <source>
        <strain evidence="1 2">Ps_40</strain>
    </source>
</reference>
<name>A0A120FZ26_PSEFL</name>
<accession>A0A120FZ26</accession>
<gene>
    <name evidence="1" type="ORF">PFL603g_02922</name>
</gene>
<dbReference type="Proteomes" id="UP000063434">
    <property type="component" value="Unassembled WGS sequence"/>
</dbReference>
<protein>
    <submittedName>
        <fullName evidence="1">Uncharacterized protein</fullName>
    </submittedName>
</protein>
<evidence type="ECO:0000313" key="1">
    <source>
        <dbReference type="EMBL" id="KWV74008.1"/>
    </source>
</evidence>
<sequence>MFVRFACLIKWIHVVDYRANLVLVHSVKCRAWSNGYAANRCLPENHRHQVQGRGLACQKADLCDTSTCLCCSNRLIDAVTACHVQQEIHSLAVSELQNVLCPLRGSVIIYTRNSAQFFYSLQIFITAGGNDNLGSQSCSNLCCKNRNTSRSLNQDGLPPHQDGRVQDVFGRRLR</sequence>
<dbReference type="AlphaFoldDB" id="A0A120FZ26"/>